<evidence type="ECO:0000256" key="21">
    <source>
        <dbReference type="ARBA" id="ARBA00032396"/>
    </source>
</evidence>
<comment type="pathway">
    <text evidence="3">Phospholipid metabolism; CDP-diacylglycerol biosynthesis; CDP-diacylglycerol from sn-glycerol 3-phosphate: step 3/3.</text>
</comment>
<evidence type="ECO:0000313" key="26">
    <source>
        <dbReference type="EMBL" id="CAL1239492.1"/>
    </source>
</evidence>
<comment type="catalytic activity">
    <reaction evidence="1">
        <text>a 1,2-diacyl-sn-glycero-3-phosphate + CTP + H(+) = a CDP-1,2-diacyl-sn-glycerol + diphosphate</text>
        <dbReference type="Rhea" id="RHEA:16229"/>
        <dbReference type="ChEBI" id="CHEBI:15378"/>
        <dbReference type="ChEBI" id="CHEBI:33019"/>
        <dbReference type="ChEBI" id="CHEBI:37563"/>
        <dbReference type="ChEBI" id="CHEBI:58332"/>
        <dbReference type="ChEBI" id="CHEBI:58608"/>
        <dbReference type="EC" id="2.7.7.41"/>
    </reaction>
</comment>
<keyword evidence="16" id="KW-0594">Phospholipid biosynthesis</keyword>
<comment type="subcellular location">
    <subcellularLocation>
        <location evidence="2">Cell membrane</location>
        <topology evidence="2">Multi-pass membrane protein</topology>
    </subcellularLocation>
</comment>
<keyword evidence="11 25" id="KW-0812">Transmembrane</keyword>
<evidence type="ECO:0000256" key="15">
    <source>
        <dbReference type="ARBA" id="ARBA00023136"/>
    </source>
</evidence>
<dbReference type="EMBL" id="OZ026884">
    <property type="protein sequence ID" value="CAL1239492.1"/>
    <property type="molecule type" value="Genomic_DNA"/>
</dbReference>
<evidence type="ECO:0000256" key="4">
    <source>
        <dbReference type="ARBA" id="ARBA00005189"/>
    </source>
</evidence>
<evidence type="ECO:0000256" key="24">
    <source>
        <dbReference type="SAM" id="MobiDB-lite"/>
    </source>
</evidence>
<evidence type="ECO:0000256" key="19">
    <source>
        <dbReference type="ARBA" id="ARBA00031825"/>
    </source>
</evidence>
<keyword evidence="8" id="KW-1003">Cell membrane</keyword>
<keyword evidence="15 25" id="KW-0472">Membrane</keyword>
<feature type="transmembrane region" description="Helical" evidence="25">
    <location>
        <begin position="258"/>
        <end position="276"/>
    </location>
</feature>
<evidence type="ECO:0000256" key="9">
    <source>
        <dbReference type="ARBA" id="ARBA00022516"/>
    </source>
</evidence>
<keyword evidence="17" id="KW-1208">Phospholipid metabolism</keyword>
<feature type="transmembrane region" description="Helical" evidence="25">
    <location>
        <begin position="143"/>
        <end position="162"/>
    </location>
</feature>
<evidence type="ECO:0000313" key="27">
    <source>
        <dbReference type="Proteomes" id="UP001497493"/>
    </source>
</evidence>
<dbReference type="EC" id="2.7.7.41" evidence="6"/>
<keyword evidence="10 26" id="KW-0808">Transferase</keyword>
<evidence type="ECO:0000256" key="3">
    <source>
        <dbReference type="ARBA" id="ARBA00005119"/>
    </source>
</evidence>
<evidence type="ECO:0000256" key="25">
    <source>
        <dbReference type="SAM" id="Phobius"/>
    </source>
</evidence>
<gene>
    <name evidence="26" type="primary">cdsA</name>
    <name evidence="26" type="ORF">MECH1_V1_0716</name>
</gene>
<feature type="transmembrane region" description="Helical" evidence="25">
    <location>
        <begin position="28"/>
        <end position="44"/>
    </location>
</feature>
<feature type="transmembrane region" description="Helical" evidence="25">
    <location>
        <begin position="115"/>
        <end position="137"/>
    </location>
</feature>
<dbReference type="GO" id="GO:0004605">
    <property type="term" value="F:phosphatidate cytidylyltransferase activity"/>
    <property type="evidence" value="ECO:0007669"/>
    <property type="project" value="UniProtKB-EC"/>
</dbReference>
<accession>A0ABP1C5M5</accession>
<keyword evidence="27" id="KW-1185">Reference proteome</keyword>
<evidence type="ECO:0000256" key="20">
    <source>
        <dbReference type="ARBA" id="ARBA00032253"/>
    </source>
</evidence>
<evidence type="ECO:0000256" key="11">
    <source>
        <dbReference type="ARBA" id="ARBA00022692"/>
    </source>
</evidence>
<keyword evidence="12 26" id="KW-0548">Nucleotidyltransferase</keyword>
<comment type="similarity">
    <text evidence="5">Belongs to the CDS family.</text>
</comment>
<evidence type="ECO:0000256" key="16">
    <source>
        <dbReference type="ARBA" id="ARBA00023209"/>
    </source>
</evidence>
<proteinExistence type="inferred from homology"/>
<dbReference type="Pfam" id="PF01148">
    <property type="entry name" value="CTP_transf_1"/>
    <property type="match status" value="1"/>
</dbReference>
<keyword evidence="14" id="KW-0443">Lipid metabolism</keyword>
<evidence type="ECO:0000256" key="7">
    <source>
        <dbReference type="ARBA" id="ARBA00019373"/>
    </source>
</evidence>
<evidence type="ECO:0000256" key="8">
    <source>
        <dbReference type="ARBA" id="ARBA00022475"/>
    </source>
</evidence>
<organism evidence="26 27">
    <name type="scientific">Candidatus Methylocalor cossyra</name>
    <dbReference type="NCBI Taxonomy" id="3108543"/>
    <lineage>
        <taxon>Bacteria</taxon>
        <taxon>Pseudomonadati</taxon>
        <taxon>Pseudomonadota</taxon>
        <taxon>Gammaproteobacteria</taxon>
        <taxon>Methylococcales</taxon>
        <taxon>Methylococcaceae</taxon>
        <taxon>Candidatus Methylocalor</taxon>
    </lineage>
</organism>
<evidence type="ECO:0000256" key="1">
    <source>
        <dbReference type="ARBA" id="ARBA00001698"/>
    </source>
</evidence>
<feature type="transmembrane region" description="Helical" evidence="25">
    <location>
        <begin position="209"/>
        <end position="228"/>
    </location>
</feature>
<comment type="pathway">
    <text evidence="4">Lipid metabolism.</text>
</comment>
<evidence type="ECO:0000256" key="2">
    <source>
        <dbReference type="ARBA" id="ARBA00004651"/>
    </source>
</evidence>
<evidence type="ECO:0000256" key="6">
    <source>
        <dbReference type="ARBA" id="ARBA00012487"/>
    </source>
</evidence>
<evidence type="ECO:0000256" key="18">
    <source>
        <dbReference type="ARBA" id="ARBA00029893"/>
    </source>
</evidence>
<evidence type="ECO:0000256" key="22">
    <source>
        <dbReference type="ARBA" id="ARBA00032743"/>
    </source>
</evidence>
<evidence type="ECO:0000256" key="17">
    <source>
        <dbReference type="ARBA" id="ARBA00023264"/>
    </source>
</evidence>
<feature type="transmembrane region" description="Helical" evidence="25">
    <location>
        <begin position="85"/>
        <end position="103"/>
    </location>
</feature>
<evidence type="ECO:0000256" key="13">
    <source>
        <dbReference type="ARBA" id="ARBA00022989"/>
    </source>
</evidence>
<feature type="region of interest" description="Disordered" evidence="24">
    <location>
        <begin position="291"/>
        <end position="322"/>
    </location>
</feature>
<evidence type="ECO:0000256" key="12">
    <source>
        <dbReference type="ARBA" id="ARBA00022695"/>
    </source>
</evidence>
<evidence type="ECO:0000256" key="23">
    <source>
        <dbReference type="ARBA" id="ARBA00033406"/>
    </source>
</evidence>
<reference evidence="26 27" key="1">
    <citation type="submission" date="2024-04" db="EMBL/GenBank/DDBJ databases">
        <authorList>
            <person name="Cremers G."/>
        </authorList>
    </citation>
    <scope>NUCLEOTIDE SEQUENCE [LARGE SCALE GENOMIC DNA]</scope>
    <source>
        <strain evidence="26">MeCH1-AG</strain>
    </source>
</reference>
<feature type="transmembrane region" description="Helical" evidence="25">
    <location>
        <begin position="56"/>
        <end position="73"/>
    </location>
</feature>
<keyword evidence="13 25" id="KW-1133">Transmembrane helix</keyword>
<evidence type="ECO:0000256" key="5">
    <source>
        <dbReference type="ARBA" id="ARBA00010185"/>
    </source>
</evidence>
<evidence type="ECO:0000256" key="14">
    <source>
        <dbReference type="ARBA" id="ARBA00023098"/>
    </source>
</evidence>
<feature type="transmembrane region" description="Helical" evidence="25">
    <location>
        <begin position="183"/>
        <end position="203"/>
    </location>
</feature>
<dbReference type="PANTHER" id="PTHR46382">
    <property type="entry name" value="PHOSPHATIDATE CYTIDYLYLTRANSFERASE"/>
    <property type="match status" value="1"/>
</dbReference>
<sequence length="322" mass="34194">MLKNRVMTALILAPLAVLAVLLLPLDGFAALWGAVILIAAWEWTDLSGLEGVPSRAAAVGVVLAVLLTLRYSAVHWAPSVLPGWFYWPVVGWWFLCGLAFRQFPEKLLQLPYPRGVKLAVGGLVLISAWALMVWLRVNFGPLQVLYLVVLVWVADAAAYFIGKRWGNTKLSEHISPGKTVEGAYGALLGATLFAVAVGLAFRFEAIQVADFAFLSLLTVMASICGDLLESLAKRVRGVKDSSAMLPGHGGLLDRIDSLLAAVAVFYAGSLALGIFLDLDATATPLDLGHSQDIAPLEEPESAGGMPSPPPGPMDAGSSPPSR</sequence>
<protein>
    <recommendedName>
        <fullName evidence="7">Phosphatidate cytidylyltransferase</fullName>
        <ecNumber evidence="6">2.7.7.41</ecNumber>
    </recommendedName>
    <alternativeName>
        <fullName evidence="20">CDP-DAG synthase</fullName>
    </alternativeName>
    <alternativeName>
        <fullName evidence="22">CDP-DG synthase</fullName>
    </alternativeName>
    <alternativeName>
        <fullName evidence="18">CDP-diacylglycerol synthase</fullName>
    </alternativeName>
    <alternativeName>
        <fullName evidence="21">CDP-diglyceride pyrophosphorylase</fullName>
    </alternativeName>
    <alternativeName>
        <fullName evidence="23">CDP-diglyceride synthase</fullName>
    </alternativeName>
    <alternativeName>
        <fullName evidence="19">CTP:phosphatidate cytidylyltransferase</fullName>
    </alternativeName>
</protein>
<evidence type="ECO:0000256" key="10">
    <source>
        <dbReference type="ARBA" id="ARBA00022679"/>
    </source>
</evidence>
<name>A0ABP1C5M5_9GAMM</name>
<dbReference type="PANTHER" id="PTHR46382:SF1">
    <property type="entry name" value="PHOSPHATIDATE CYTIDYLYLTRANSFERASE"/>
    <property type="match status" value="1"/>
</dbReference>
<feature type="compositionally biased region" description="Low complexity" evidence="24">
    <location>
        <begin position="313"/>
        <end position="322"/>
    </location>
</feature>
<keyword evidence="9" id="KW-0444">Lipid biosynthesis</keyword>
<dbReference type="Proteomes" id="UP001497493">
    <property type="component" value="Chromosome"/>
</dbReference>